<evidence type="ECO:0000256" key="1">
    <source>
        <dbReference type="ARBA" id="ARBA00009042"/>
    </source>
</evidence>
<evidence type="ECO:0000256" key="2">
    <source>
        <dbReference type="ARBA" id="ARBA00015560"/>
    </source>
</evidence>
<dbReference type="Pfam" id="PF07938">
    <property type="entry name" value="Fungal_lectin"/>
    <property type="match status" value="1"/>
</dbReference>
<evidence type="ECO:0000256" key="3">
    <source>
        <dbReference type="ARBA" id="ARBA00022734"/>
    </source>
</evidence>
<dbReference type="STRING" id="1450539.A0A318ZMC0"/>
<dbReference type="SUPFAM" id="SSF89372">
    <property type="entry name" value="Fucose-specific lectin"/>
    <property type="match status" value="1"/>
</dbReference>
<gene>
    <name evidence="4" type="ORF">BP01DRAFT_289709</name>
</gene>
<evidence type="ECO:0000313" key="4">
    <source>
        <dbReference type="EMBL" id="PYH48636.1"/>
    </source>
</evidence>
<proteinExistence type="inferred from homology"/>
<sequence length="288" mass="32653">AIAAVGTEESFLVYTQDTAGRIRETRCQNGQWSGGSEQDVVANAILGSPIAAIMPNSDTVNLFFIGEDTEVKEVQRDSDGRWHEGSLNRNQVKVAPYSMLSVCSHRRQQNTHIRVYVQMQDNSIQELGQDDEQRGWSKMTNLGRALPGTGLASYIKHRPSNRVYHQSEDLSLKEKLYDGRQWKEGEFTVSKAPPRTDLAATVFSNDHIRVYFVHEDNHVLEMAYDRGKWQRGGFREQCVPGSQVAAFAPPRQEVQLRVYFQSGKHVTAVSEWVYDRQWKLGKEALPPA</sequence>
<keyword evidence="3 4" id="KW-0430">Lectin</keyword>
<dbReference type="AlphaFoldDB" id="A0A318ZMC0"/>
<dbReference type="RefSeq" id="XP_025434618.1">
    <property type="nucleotide sequence ID" value="XM_025571588.1"/>
</dbReference>
<dbReference type="InterPro" id="IPR012475">
    <property type="entry name" value="Fungal_lectin"/>
</dbReference>
<dbReference type="GO" id="GO:0030246">
    <property type="term" value="F:carbohydrate binding"/>
    <property type="evidence" value="ECO:0007669"/>
    <property type="project" value="UniProtKB-KW"/>
</dbReference>
<keyword evidence="5" id="KW-1185">Reference proteome</keyword>
<dbReference type="Gene3D" id="2.120.10.70">
    <property type="entry name" value="Fucose-specific lectin"/>
    <property type="match status" value="1"/>
</dbReference>
<dbReference type="EMBL" id="KZ821221">
    <property type="protein sequence ID" value="PYH48636.1"/>
    <property type="molecule type" value="Genomic_DNA"/>
</dbReference>
<protein>
    <recommendedName>
        <fullName evidence="2">Fucose-specific lectin</fullName>
    </recommendedName>
</protein>
<feature type="non-terminal residue" evidence="4">
    <location>
        <position position="1"/>
    </location>
</feature>
<dbReference type="Proteomes" id="UP000248349">
    <property type="component" value="Unassembled WGS sequence"/>
</dbReference>
<accession>A0A318ZMC0</accession>
<evidence type="ECO:0000313" key="5">
    <source>
        <dbReference type="Proteomes" id="UP000248349"/>
    </source>
</evidence>
<dbReference type="GeneID" id="37072816"/>
<reference evidence="4 5" key="1">
    <citation type="submission" date="2016-12" db="EMBL/GenBank/DDBJ databases">
        <title>The genomes of Aspergillus section Nigri reveals drivers in fungal speciation.</title>
        <authorList>
            <consortium name="DOE Joint Genome Institute"/>
            <person name="Vesth T.C."/>
            <person name="Nybo J."/>
            <person name="Theobald S."/>
            <person name="Brandl J."/>
            <person name="Frisvad J.C."/>
            <person name="Nielsen K.F."/>
            <person name="Lyhne E.K."/>
            <person name="Kogle M.E."/>
            <person name="Kuo A."/>
            <person name="Riley R."/>
            <person name="Clum A."/>
            <person name="Nolan M."/>
            <person name="Lipzen A."/>
            <person name="Salamov A."/>
            <person name="Henrissat B."/>
            <person name="Wiebenga A."/>
            <person name="De Vries R.P."/>
            <person name="Grigoriev I.V."/>
            <person name="Mortensen U.H."/>
            <person name="Andersen M.R."/>
            <person name="Baker S.E."/>
        </authorList>
    </citation>
    <scope>NUCLEOTIDE SEQUENCE [LARGE SCALE GENOMIC DNA]</scope>
    <source>
        <strain evidence="4 5">JOP 1030-1</strain>
    </source>
</reference>
<organism evidence="4 5">
    <name type="scientific">Aspergillus saccharolyticus JOP 1030-1</name>
    <dbReference type="NCBI Taxonomy" id="1450539"/>
    <lineage>
        <taxon>Eukaryota</taxon>
        <taxon>Fungi</taxon>
        <taxon>Dikarya</taxon>
        <taxon>Ascomycota</taxon>
        <taxon>Pezizomycotina</taxon>
        <taxon>Eurotiomycetes</taxon>
        <taxon>Eurotiomycetidae</taxon>
        <taxon>Eurotiales</taxon>
        <taxon>Aspergillaceae</taxon>
        <taxon>Aspergillus</taxon>
        <taxon>Aspergillus subgen. Circumdati</taxon>
    </lineage>
</organism>
<comment type="similarity">
    <text evidence="1">Belongs to the fungal fucose-specific lectin family.</text>
</comment>
<name>A0A318ZMC0_9EURO</name>
<dbReference type="OrthoDB" id="407298at2759"/>